<comment type="similarity">
    <text evidence="5">Belongs to the Prp family.</text>
</comment>
<keyword evidence="8" id="KW-1185">Reference proteome</keyword>
<evidence type="ECO:0000256" key="4">
    <source>
        <dbReference type="ARBA" id="ARBA00022807"/>
    </source>
</evidence>
<name>A0A2Z4UA10_9FIRM</name>
<dbReference type="Proteomes" id="UP000250003">
    <property type="component" value="Chromosome"/>
</dbReference>
<dbReference type="RefSeq" id="WP_111919395.1">
    <property type="nucleotide sequence ID" value="NZ_CAUWHR010000013.1"/>
</dbReference>
<keyword evidence="3" id="KW-0378">Hydrolase</keyword>
<keyword evidence="1" id="KW-0690">Ribosome biogenesis</keyword>
<gene>
    <name evidence="7" type="ORF">DQQ01_06540</name>
</gene>
<evidence type="ECO:0000256" key="3">
    <source>
        <dbReference type="ARBA" id="ARBA00022801"/>
    </source>
</evidence>
<dbReference type="SUPFAM" id="SSF118010">
    <property type="entry name" value="TM1457-like"/>
    <property type="match status" value="1"/>
</dbReference>
<dbReference type="OrthoDB" id="48998at2"/>
<dbReference type="PANTHER" id="PTHR39178">
    <property type="entry name" value="HYPOTHETICAL RIBOSOME-ASSOCIATED PROTEIN"/>
    <property type="match status" value="1"/>
</dbReference>
<dbReference type="AlphaFoldDB" id="A0A2Z4UA10"/>
<dbReference type="CDD" id="cd16332">
    <property type="entry name" value="Prp-like"/>
    <property type="match status" value="1"/>
</dbReference>
<evidence type="ECO:0000256" key="6">
    <source>
        <dbReference type="ARBA" id="ARBA00044538"/>
    </source>
</evidence>
<keyword evidence="4" id="KW-0788">Thiol protease</keyword>
<dbReference type="GO" id="GO:0042254">
    <property type="term" value="P:ribosome biogenesis"/>
    <property type="evidence" value="ECO:0007669"/>
    <property type="project" value="UniProtKB-KW"/>
</dbReference>
<evidence type="ECO:0000256" key="5">
    <source>
        <dbReference type="ARBA" id="ARBA00044503"/>
    </source>
</evidence>
<reference evidence="8" key="1">
    <citation type="submission" date="2018-06" db="EMBL/GenBank/DDBJ databases">
        <title>Description of Blautia argi sp. nov., a new anaerobic isolated from dog feces.</title>
        <authorList>
            <person name="Chang Y.-H."/>
            <person name="Paek J."/>
            <person name="Shin Y."/>
        </authorList>
    </citation>
    <scope>NUCLEOTIDE SEQUENCE [LARGE SCALE GENOMIC DNA]</scope>
    <source>
        <strain evidence="8">KCTC 15426</strain>
    </source>
</reference>
<dbReference type="GO" id="GO:0006508">
    <property type="term" value="P:proteolysis"/>
    <property type="evidence" value="ECO:0007669"/>
    <property type="project" value="UniProtKB-KW"/>
</dbReference>
<evidence type="ECO:0000313" key="8">
    <source>
        <dbReference type="Proteomes" id="UP000250003"/>
    </source>
</evidence>
<proteinExistence type="inferred from homology"/>
<dbReference type="PANTHER" id="PTHR39178:SF1">
    <property type="entry name" value="RIBOSOMAL-PROCESSING CYSTEINE PROTEASE PRP"/>
    <property type="match status" value="1"/>
</dbReference>
<dbReference type="Gene3D" id="3.30.70.1490">
    <property type="entry name" value="Cysteine protease Prp"/>
    <property type="match status" value="1"/>
</dbReference>
<dbReference type="InterPro" id="IPR036764">
    <property type="entry name" value="Peptidase_Prp_sf"/>
</dbReference>
<keyword evidence="2 7" id="KW-0645">Protease</keyword>
<protein>
    <recommendedName>
        <fullName evidence="6">Ribosomal processing cysteine protease Prp</fullName>
    </recommendedName>
</protein>
<organism evidence="7 8">
    <name type="scientific">Blautia argi</name>
    <dbReference type="NCBI Taxonomy" id="1912897"/>
    <lineage>
        <taxon>Bacteria</taxon>
        <taxon>Bacillati</taxon>
        <taxon>Bacillota</taxon>
        <taxon>Clostridia</taxon>
        <taxon>Lachnospirales</taxon>
        <taxon>Lachnospiraceae</taxon>
        <taxon>Blautia</taxon>
    </lineage>
</organism>
<dbReference type="GO" id="GO:0008234">
    <property type="term" value="F:cysteine-type peptidase activity"/>
    <property type="evidence" value="ECO:0007669"/>
    <property type="project" value="UniProtKB-KW"/>
</dbReference>
<dbReference type="Pfam" id="PF04327">
    <property type="entry name" value="Peptidase_Prp"/>
    <property type="match status" value="1"/>
</dbReference>
<accession>A0A2Z4UA10</accession>
<dbReference type="InterPro" id="IPR007422">
    <property type="entry name" value="Peptidase_Prp"/>
</dbReference>
<evidence type="ECO:0000256" key="1">
    <source>
        <dbReference type="ARBA" id="ARBA00022517"/>
    </source>
</evidence>
<evidence type="ECO:0000313" key="7">
    <source>
        <dbReference type="EMBL" id="AWY97858.1"/>
    </source>
</evidence>
<dbReference type="EMBL" id="CP030280">
    <property type="protein sequence ID" value="AWY97858.1"/>
    <property type="molecule type" value="Genomic_DNA"/>
</dbReference>
<evidence type="ECO:0000256" key="2">
    <source>
        <dbReference type="ARBA" id="ARBA00022670"/>
    </source>
</evidence>
<dbReference type="KEGG" id="blau:DQQ01_06540"/>
<sequence>MIKVTIYQNSKQEISGFTLQGHAGYAENGSDVVCAAVSVLAQNTVNSIERFTEDSFTVDVDEEVGELKLKLEPGYSKETALLLDSLILGLQGIEEEYMEYIDVIFEEV</sequence>